<evidence type="ECO:0000313" key="1">
    <source>
        <dbReference type="EMBL" id="BAA18234.1"/>
    </source>
</evidence>
<dbReference type="Proteomes" id="UP000001425">
    <property type="component" value="Chromosome"/>
</dbReference>
<name>P74147_SYNY3</name>
<dbReference type="PIR" id="S75673">
    <property type="entry name" value="S75673"/>
</dbReference>
<dbReference type="eggNOG" id="ENOG5031TCF">
    <property type="taxonomic scope" value="Bacteria"/>
</dbReference>
<proteinExistence type="predicted"/>
<dbReference type="PaxDb" id="1148-1653319"/>
<reference evidence="1 2" key="2">
    <citation type="journal article" date="1996" name="DNA Res.">
        <title>Sequence analysis of the genome of the unicellular cyanobacterium Synechocystis sp. strain PCC6803. II. Sequence determination of the entire genome and assignment of potential protein-coding regions.</title>
        <authorList>
            <person name="Kaneko T."/>
            <person name="Sato S."/>
            <person name="Kotani H."/>
            <person name="Tanaka A."/>
            <person name="Asamizu E."/>
            <person name="Nakamura Y."/>
            <person name="Miyajima N."/>
            <person name="Hirosawa M."/>
            <person name="Sugiura M."/>
            <person name="Sasamoto S."/>
            <person name="Kimura T."/>
            <person name="Hosouchi T."/>
            <person name="Matsuno A."/>
            <person name="Muraki A."/>
            <person name="Nakazaki N."/>
            <person name="Naruo K."/>
            <person name="Okumura S."/>
            <person name="Shimpo S."/>
            <person name="Takeuchi C."/>
            <person name="Wada T."/>
            <person name="Watanabe A."/>
            <person name="Yamada M."/>
            <person name="Yasuda M."/>
            <person name="Tabata S."/>
        </authorList>
    </citation>
    <scope>NUCLEOTIDE SEQUENCE [LARGE SCALE GENOMIC DNA]</scope>
    <source>
        <strain evidence="2">ATCC 27184 / PCC 6803 / Kazusa</strain>
    </source>
</reference>
<accession>P74147</accession>
<dbReference type="KEGG" id="syn:sll1389"/>
<keyword evidence="2" id="KW-1185">Reference proteome</keyword>
<sequence length="188" mass="20942">MTDLPHSPESASTSDRDRQIFLEAIAGRERTLVDVIGQAGGDFLKGESPVPKLIQRKTELKLFVNDHLQDSEGALLLVLQTRIDEADALISKHLELPLIALTTMVEQVLDNSALLTEIVRQADFRWGQIYGERPHFEIPGNPPHPDDPYTMTSVTAQLETLLRVLPPKSPEVKTFDSLRLRAIVDGLC</sequence>
<dbReference type="STRING" id="1148.gene:10499107"/>
<dbReference type="AlphaFoldDB" id="P74147"/>
<organism evidence="1 2">
    <name type="scientific">Synechocystis sp. (strain ATCC 27184 / PCC 6803 / Kazusa)</name>
    <dbReference type="NCBI Taxonomy" id="1111708"/>
    <lineage>
        <taxon>Bacteria</taxon>
        <taxon>Bacillati</taxon>
        <taxon>Cyanobacteriota</taxon>
        <taxon>Cyanophyceae</taxon>
        <taxon>Synechococcales</taxon>
        <taxon>Merismopediaceae</taxon>
        <taxon>Synechocystis</taxon>
    </lineage>
</organism>
<dbReference type="EMBL" id="BA000022">
    <property type="protein sequence ID" value="BAA18234.1"/>
    <property type="molecule type" value="Genomic_DNA"/>
</dbReference>
<dbReference type="EnsemblBacteria" id="BAA18234">
    <property type="protein sequence ID" value="BAA18234"/>
    <property type="gene ID" value="BAA18234"/>
</dbReference>
<gene>
    <name evidence="1" type="ordered locus">sll1389</name>
</gene>
<dbReference type="InParanoid" id="P74147"/>
<evidence type="ECO:0000313" key="2">
    <source>
        <dbReference type="Proteomes" id="UP000001425"/>
    </source>
</evidence>
<reference evidence="1 2" key="1">
    <citation type="journal article" date="1995" name="DNA Res.">
        <title>Sequence analysis of the genome of the unicellular cyanobacterium Synechocystis sp. strain PCC6803. I. Sequence features in the 1 Mb region from map positions 64% to 92% of the genome.</title>
        <authorList>
            <person name="Kaneko T."/>
            <person name="Tanaka A."/>
            <person name="Sato S."/>
            <person name="Kotani H."/>
            <person name="Sazuka T."/>
            <person name="Miyajima N."/>
            <person name="Sugiura M."/>
            <person name="Tabata S."/>
        </authorList>
    </citation>
    <scope>NUCLEOTIDE SEQUENCE [LARGE SCALE GENOMIC DNA]</scope>
    <source>
        <strain evidence="2">ATCC 27184 / PCC 6803 / Kazusa</strain>
    </source>
</reference>
<protein>
    <submittedName>
        <fullName evidence="1">Sll1389 protein</fullName>
    </submittedName>
</protein>